<dbReference type="GO" id="GO:0005886">
    <property type="term" value="C:plasma membrane"/>
    <property type="evidence" value="ECO:0007669"/>
    <property type="project" value="UniProtKB-SubCell"/>
</dbReference>
<feature type="domain" description="ERAP1-like C-terminal" evidence="25">
    <location>
        <begin position="617"/>
        <end position="774"/>
    </location>
</feature>
<keyword evidence="6 23" id="KW-0031">Aminopeptidase</keyword>
<evidence type="ECO:0000256" key="20">
    <source>
        <dbReference type="PIRSR" id="PIRSR634016-1"/>
    </source>
</evidence>
<keyword evidence="18" id="KW-1015">Disulfide bond</keyword>
<feature type="site" description="Transition state stabilizer" evidence="22">
    <location>
        <position position="476"/>
    </location>
</feature>
<evidence type="ECO:0000256" key="23">
    <source>
        <dbReference type="RuleBase" id="RU364040"/>
    </source>
</evidence>
<dbReference type="GO" id="GO:0070006">
    <property type="term" value="F:metalloaminopeptidase activity"/>
    <property type="evidence" value="ECO:0007669"/>
    <property type="project" value="TreeGrafter"/>
</dbReference>
<evidence type="ECO:0000313" key="27">
    <source>
        <dbReference type="EMBL" id="CAD7226064.1"/>
    </source>
</evidence>
<evidence type="ECO:0000256" key="1">
    <source>
        <dbReference type="ARBA" id="ARBA00001703"/>
    </source>
</evidence>
<keyword evidence="9" id="KW-0812">Transmembrane</keyword>
<organism evidence="27">
    <name type="scientific">Cyprideis torosa</name>
    <dbReference type="NCBI Taxonomy" id="163714"/>
    <lineage>
        <taxon>Eukaryota</taxon>
        <taxon>Metazoa</taxon>
        <taxon>Ecdysozoa</taxon>
        <taxon>Arthropoda</taxon>
        <taxon>Crustacea</taxon>
        <taxon>Oligostraca</taxon>
        <taxon>Ostracoda</taxon>
        <taxon>Podocopa</taxon>
        <taxon>Podocopida</taxon>
        <taxon>Cytherocopina</taxon>
        <taxon>Cytheroidea</taxon>
        <taxon>Cytherideidae</taxon>
        <taxon>Cyprideis</taxon>
    </lineage>
</organism>
<feature type="domain" description="Aminopeptidase N-like N-terminal" evidence="26">
    <location>
        <begin position="83"/>
        <end position="282"/>
    </location>
</feature>
<evidence type="ECO:0000256" key="21">
    <source>
        <dbReference type="PIRSR" id="PIRSR634016-3"/>
    </source>
</evidence>
<dbReference type="CDD" id="cd09601">
    <property type="entry name" value="M1_APN-Q_like"/>
    <property type="match status" value="1"/>
</dbReference>
<dbReference type="Pfam" id="PF11838">
    <property type="entry name" value="ERAP1_C"/>
    <property type="match status" value="2"/>
</dbReference>
<keyword evidence="11 23" id="KW-0378">Hydrolase</keyword>
<dbReference type="EC" id="3.4.11.-" evidence="23"/>
<dbReference type="InterPro" id="IPR034016">
    <property type="entry name" value="M1_APN-typ"/>
</dbReference>
<evidence type="ECO:0000256" key="6">
    <source>
        <dbReference type="ARBA" id="ARBA00022438"/>
    </source>
</evidence>
<dbReference type="GO" id="GO:0043171">
    <property type="term" value="P:peptide catabolic process"/>
    <property type="evidence" value="ECO:0007669"/>
    <property type="project" value="TreeGrafter"/>
</dbReference>
<dbReference type="Pfam" id="PF17900">
    <property type="entry name" value="Peptidase_M1_N"/>
    <property type="match status" value="1"/>
</dbReference>
<dbReference type="SUPFAM" id="SSF63737">
    <property type="entry name" value="Leukotriene A4 hydrolase N-terminal domain"/>
    <property type="match status" value="1"/>
</dbReference>
<evidence type="ECO:0000256" key="17">
    <source>
        <dbReference type="ARBA" id="ARBA00023136"/>
    </source>
</evidence>
<dbReference type="InterPro" id="IPR001930">
    <property type="entry name" value="Peptidase_M1"/>
</dbReference>
<sequence>MSSAMIVRKVTCALLVVITVLSILLAAFVVLYLKELSRDTIIEDRAEDLVQSTSDASTSTESTTPSPTDPWAVNYRIPKETLPIHYDLWLYPDLTTGEVFTGEVNVWVNVTSAITYLVLHTKYLNITETKLYQGSLPRGTSGTEVPLAQSFEYEPNEFWVMLPEDDSFIEGEYTIALKFEGNLTKNIVGFYRSIYGTGNVIATSKFQPTYARRAFPCMDEPSFKSTFKVALTKPGDQLRGTGEVTGYRALSNMDVENVTTDFPEVGLDTVFFTDSVKMVTYLACFIVTDFPQGETRQMADGKPFTVYSRAEAAHSTEYALQIGPNITDFYTEYFNISYPLPKLDMIAIPDFISGAMEHWGIITYRETNLLYDEAENSNANKQRVASVIAHEIAHMWFGNLMTVKWWDDLWLNEGFASYMEYKGIQSVESDWDMLNQFLCDDLHYVMILDAKVTSHPIVQTVNHPDEITEIFDTISYSKGASVIRMLEAFMGPEQFQSGIQAFLKRYSFDNAITKNLFDELQTFAPEGMDINGIMDTWTKQMGYPVLLVNQVDNNLEIKQQRYLSDPEANVTDDSPFGYKWDVPVTYLDAVSEVGITVQWLSRNDEKLLIPRAPEAKFVKLNRGQTGYYRVLYSDELWQDILAQLETDLTVFTSADRANLIDDAFSLAQSKLMTYKQALDLTDYLRDSERDYVPWATAKGQLITLGERIKGTLDYADWRAFMQNLTKPIFEELGWTDSANEAHTRRRLRANILDVACDVGVQSCLDEAGKRLQELIKCIQLAKNESIVRGQDFLSLLGYISGNPVGLPIVWDFLREEWEYLVDRFSLNDRYLGRLVPQITSTFKSQVKLEEMLAFFAKYPEAGAGARAREQALETVRNNIKWATDPDYLSSIKKWLEEKS</sequence>
<dbReference type="InterPro" id="IPR027268">
    <property type="entry name" value="Peptidase_M4/M1_CTD_sf"/>
</dbReference>
<dbReference type="PANTHER" id="PTHR11533">
    <property type="entry name" value="PROTEASE M1 ZINC METALLOPROTEASE"/>
    <property type="match status" value="1"/>
</dbReference>
<feature type="domain" description="ERAP1-like C-terminal" evidence="25">
    <location>
        <begin position="778"/>
        <end position="877"/>
    </location>
</feature>
<keyword evidence="14" id="KW-0735">Signal-anchor</keyword>
<dbReference type="GO" id="GO:0006508">
    <property type="term" value="P:proteolysis"/>
    <property type="evidence" value="ECO:0007669"/>
    <property type="project" value="UniProtKB-KW"/>
</dbReference>
<evidence type="ECO:0000256" key="11">
    <source>
        <dbReference type="ARBA" id="ARBA00022801"/>
    </source>
</evidence>
<evidence type="ECO:0000256" key="9">
    <source>
        <dbReference type="ARBA" id="ARBA00022692"/>
    </source>
</evidence>
<dbReference type="GO" id="GO:0005737">
    <property type="term" value="C:cytoplasm"/>
    <property type="evidence" value="ECO:0007669"/>
    <property type="project" value="TreeGrafter"/>
</dbReference>
<comment type="subcellular location">
    <subcellularLocation>
        <location evidence="3">Cell membrane</location>
        <topology evidence="3">Lipid-anchor</topology>
        <topology evidence="3">GPI-anchor</topology>
    </subcellularLocation>
    <subcellularLocation>
        <location evidence="2">Cell membrane</location>
        <topology evidence="2">Single-pass type II membrane protein</topology>
    </subcellularLocation>
</comment>
<accession>A0A7R8W6X6</accession>
<feature type="binding site" evidence="21">
    <location>
        <position position="413"/>
    </location>
    <ligand>
        <name>Zn(2+)</name>
        <dbReference type="ChEBI" id="CHEBI:29105"/>
        <note>catalytic</note>
    </ligand>
</feature>
<evidence type="ECO:0000259" key="26">
    <source>
        <dbReference type="Pfam" id="PF17900"/>
    </source>
</evidence>
<keyword evidence="8 23" id="KW-0645">Protease</keyword>
<evidence type="ECO:0000256" key="8">
    <source>
        <dbReference type="ARBA" id="ARBA00022670"/>
    </source>
</evidence>
<keyword evidence="7" id="KW-1003">Cell membrane</keyword>
<evidence type="ECO:0000256" key="13">
    <source>
        <dbReference type="ARBA" id="ARBA00022837"/>
    </source>
</evidence>
<reference evidence="27" key="1">
    <citation type="submission" date="2020-11" db="EMBL/GenBank/DDBJ databases">
        <authorList>
            <person name="Tran Van P."/>
        </authorList>
    </citation>
    <scope>NUCLEOTIDE SEQUENCE</scope>
</reference>
<keyword evidence="17" id="KW-0472">Membrane</keyword>
<dbReference type="GO" id="GO:0042277">
    <property type="term" value="F:peptide binding"/>
    <property type="evidence" value="ECO:0007669"/>
    <property type="project" value="TreeGrafter"/>
</dbReference>
<proteinExistence type="inferred from homology"/>
<evidence type="ECO:0000256" key="22">
    <source>
        <dbReference type="PIRSR" id="PIRSR634016-4"/>
    </source>
</evidence>
<dbReference type="InterPro" id="IPR045357">
    <property type="entry name" value="Aminopeptidase_N-like_N"/>
</dbReference>
<dbReference type="Pfam" id="PF01433">
    <property type="entry name" value="Peptidase_M1"/>
    <property type="match status" value="1"/>
</dbReference>
<feature type="active site" description="Proton acceptor" evidence="20">
    <location>
        <position position="391"/>
    </location>
</feature>
<dbReference type="GO" id="GO:0005615">
    <property type="term" value="C:extracellular space"/>
    <property type="evidence" value="ECO:0007669"/>
    <property type="project" value="TreeGrafter"/>
</dbReference>
<keyword evidence="12 21" id="KW-0862">Zinc</keyword>
<dbReference type="PANTHER" id="PTHR11533:SF276">
    <property type="entry name" value="GLUTAMYL AMINOPEPTIDASE"/>
    <property type="match status" value="1"/>
</dbReference>
<evidence type="ECO:0000256" key="10">
    <source>
        <dbReference type="ARBA" id="ARBA00022723"/>
    </source>
</evidence>
<evidence type="ECO:0000256" key="15">
    <source>
        <dbReference type="ARBA" id="ARBA00022989"/>
    </source>
</evidence>
<dbReference type="AlphaFoldDB" id="A0A7R8W6X6"/>
<feature type="domain" description="Peptidase M1 membrane alanine aminopeptidase" evidence="24">
    <location>
        <begin position="318"/>
        <end position="537"/>
    </location>
</feature>
<dbReference type="FunFam" id="2.60.40.1910:FF:000006">
    <property type="entry name" value="Aminopeptidase"/>
    <property type="match status" value="1"/>
</dbReference>
<dbReference type="InterPro" id="IPR014782">
    <property type="entry name" value="Peptidase_M1_dom"/>
</dbReference>
<feature type="binding site" evidence="21">
    <location>
        <position position="394"/>
    </location>
    <ligand>
        <name>Zn(2+)</name>
        <dbReference type="ChEBI" id="CHEBI:29105"/>
        <note>catalytic</note>
    </ligand>
</feature>
<evidence type="ECO:0000256" key="12">
    <source>
        <dbReference type="ARBA" id="ARBA00022833"/>
    </source>
</evidence>
<dbReference type="Gene3D" id="1.25.50.20">
    <property type="match status" value="2"/>
</dbReference>
<comment type="catalytic activity">
    <reaction evidence="1">
        <text>Release of N-terminal glutamate (and to a lesser extent aspartate) from a peptide.</text>
        <dbReference type="EC" id="3.4.11.7"/>
    </reaction>
</comment>
<dbReference type="OrthoDB" id="510539at2759"/>
<dbReference type="InterPro" id="IPR042097">
    <property type="entry name" value="Aminopeptidase_N-like_N_sf"/>
</dbReference>
<evidence type="ECO:0000256" key="18">
    <source>
        <dbReference type="ARBA" id="ARBA00023157"/>
    </source>
</evidence>
<evidence type="ECO:0000256" key="5">
    <source>
        <dbReference type="ARBA" id="ARBA00011748"/>
    </source>
</evidence>
<dbReference type="Gene3D" id="2.60.40.1910">
    <property type="match status" value="1"/>
</dbReference>
<evidence type="ECO:0000259" key="24">
    <source>
        <dbReference type="Pfam" id="PF01433"/>
    </source>
</evidence>
<name>A0A7R8W6X6_9CRUS</name>
<keyword evidence="15" id="KW-1133">Transmembrane helix</keyword>
<evidence type="ECO:0000256" key="7">
    <source>
        <dbReference type="ARBA" id="ARBA00022475"/>
    </source>
</evidence>
<keyword evidence="16 23" id="KW-0482">Metalloprotease</keyword>
<keyword evidence="19" id="KW-0325">Glycoprotein</keyword>
<evidence type="ECO:0000256" key="14">
    <source>
        <dbReference type="ARBA" id="ARBA00022968"/>
    </source>
</evidence>
<feature type="binding site" evidence="21">
    <location>
        <position position="390"/>
    </location>
    <ligand>
        <name>Zn(2+)</name>
        <dbReference type="ChEBI" id="CHEBI:29105"/>
        <note>catalytic</note>
    </ligand>
</feature>
<evidence type="ECO:0000256" key="16">
    <source>
        <dbReference type="ARBA" id="ARBA00023049"/>
    </source>
</evidence>
<gene>
    <name evidence="27" type="ORF">CTOB1V02_LOCUS3989</name>
</gene>
<evidence type="ECO:0000256" key="3">
    <source>
        <dbReference type="ARBA" id="ARBA00004609"/>
    </source>
</evidence>
<dbReference type="FunFam" id="1.10.390.10:FF:000016">
    <property type="entry name" value="Glutamyl aminopeptidase"/>
    <property type="match status" value="1"/>
</dbReference>
<dbReference type="InterPro" id="IPR024571">
    <property type="entry name" value="ERAP1-like_C_dom"/>
</dbReference>
<protein>
    <recommendedName>
        <fullName evidence="23">Aminopeptidase</fullName>
        <ecNumber evidence="23">3.4.11.-</ecNumber>
    </recommendedName>
</protein>
<evidence type="ECO:0000256" key="19">
    <source>
        <dbReference type="ARBA" id="ARBA00023180"/>
    </source>
</evidence>
<dbReference type="InterPro" id="IPR050344">
    <property type="entry name" value="Peptidase_M1_aminopeptidases"/>
</dbReference>
<evidence type="ECO:0000256" key="2">
    <source>
        <dbReference type="ARBA" id="ARBA00004401"/>
    </source>
</evidence>
<comment type="similarity">
    <text evidence="4 23">Belongs to the peptidase M1 family.</text>
</comment>
<dbReference type="Gene3D" id="2.60.40.1730">
    <property type="entry name" value="tricorn interacting facor f3 domain"/>
    <property type="match status" value="1"/>
</dbReference>
<comment type="cofactor">
    <cofactor evidence="21 23">
        <name>Zn(2+)</name>
        <dbReference type="ChEBI" id="CHEBI:29105"/>
    </cofactor>
    <text evidence="21 23">Binds 1 zinc ion per subunit.</text>
</comment>
<comment type="subunit">
    <text evidence="5">Homodimer; disulfide-linked.</text>
</comment>
<dbReference type="EMBL" id="OB660733">
    <property type="protein sequence ID" value="CAD7226064.1"/>
    <property type="molecule type" value="Genomic_DNA"/>
</dbReference>
<dbReference type="SUPFAM" id="SSF55486">
    <property type="entry name" value="Metalloproteases ('zincins'), catalytic domain"/>
    <property type="match status" value="1"/>
</dbReference>
<evidence type="ECO:0000256" key="4">
    <source>
        <dbReference type="ARBA" id="ARBA00010136"/>
    </source>
</evidence>
<dbReference type="GO" id="GO:0004230">
    <property type="term" value="F:glutamyl aminopeptidase activity"/>
    <property type="evidence" value="ECO:0007669"/>
    <property type="project" value="UniProtKB-EC"/>
</dbReference>
<evidence type="ECO:0000259" key="25">
    <source>
        <dbReference type="Pfam" id="PF11838"/>
    </source>
</evidence>
<keyword evidence="13" id="KW-0106">Calcium</keyword>
<dbReference type="Gene3D" id="1.10.390.10">
    <property type="entry name" value="Neutral Protease Domain 2"/>
    <property type="match status" value="1"/>
</dbReference>
<dbReference type="GO" id="GO:0008270">
    <property type="term" value="F:zinc ion binding"/>
    <property type="evidence" value="ECO:0007669"/>
    <property type="project" value="UniProtKB-UniRule"/>
</dbReference>
<keyword evidence="10 21" id="KW-0479">Metal-binding</keyword>
<dbReference type="PRINTS" id="PR00756">
    <property type="entry name" value="ALADIPTASE"/>
</dbReference>